<dbReference type="Pfam" id="PF00685">
    <property type="entry name" value="Sulfotransfer_1"/>
    <property type="match status" value="1"/>
</dbReference>
<feature type="domain" description="Sulfotransferase" evidence="4">
    <location>
        <begin position="81"/>
        <end position="334"/>
    </location>
</feature>
<dbReference type="Gene3D" id="3.40.50.300">
    <property type="entry name" value="P-loop containing nucleotide triphosphate hydrolases"/>
    <property type="match status" value="1"/>
</dbReference>
<dbReference type="InterPro" id="IPR027417">
    <property type="entry name" value="P-loop_NTPase"/>
</dbReference>
<keyword evidence="2" id="KW-0808">Transferase</keyword>
<name>A0A1W0WT27_HYPEX</name>
<accession>A0A1W0WT27</accession>
<dbReference type="GO" id="GO:0008146">
    <property type="term" value="F:sulfotransferase activity"/>
    <property type="evidence" value="ECO:0007669"/>
    <property type="project" value="InterPro"/>
</dbReference>
<comment type="caution">
    <text evidence="5">The sequence shown here is derived from an EMBL/GenBank/DDBJ whole genome shotgun (WGS) entry which is preliminary data.</text>
</comment>
<dbReference type="AlphaFoldDB" id="A0A1W0WT27"/>
<comment type="similarity">
    <text evidence="1">Belongs to the sulfotransferase 1 family.</text>
</comment>
<feature type="compositionally biased region" description="Polar residues" evidence="3">
    <location>
        <begin position="1"/>
        <end position="10"/>
    </location>
</feature>
<evidence type="ECO:0000313" key="6">
    <source>
        <dbReference type="Proteomes" id="UP000192578"/>
    </source>
</evidence>
<protein>
    <submittedName>
        <fullName evidence="5">Sulfotransferase family cytosolic 1B member 1</fullName>
    </submittedName>
</protein>
<evidence type="ECO:0000256" key="2">
    <source>
        <dbReference type="ARBA" id="ARBA00022679"/>
    </source>
</evidence>
<dbReference type="OrthoDB" id="205623at2759"/>
<keyword evidence="6" id="KW-1185">Reference proteome</keyword>
<dbReference type="SUPFAM" id="SSF52540">
    <property type="entry name" value="P-loop containing nucleoside triphosphate hydrolases"/>
    <property type="match status" value="1"/>
</dbReference>
<dbReference type="InterPro" id="IPR000863">
    <property type="entry name" value="Sulfotransferase_dom"/>
</dbReference>
<sequence>MAFNSTSTIPTPVALAEPDSSTPEYTEKPRKRIAQLDAGNIDDYKYGFHDPEFLQNYKGTHVIYPFYQALPILEKFQARPGDICVTTFPKSGTTFVSAVVEMILHYGDHDALTSGPFLDEKIPLMDCKESPFTKDEDLLVTTISNRPSPRKFLTHLGYEAIPKSILDNAKIVYVARNPKDVIVSHFHFVRSFVTMRFKGELEDMVDAFIDNKCMYAPYFDHVAAYWKHAQENKNFFFVTYERMCKDLKGVVRDLCVFLDRDLTEEQMDNVVHHCQFDNMKQVSNVNRTSLAEAGYLDFNISHFMRVGKPGNWKEHFSPELNAKVDKWIAEQRARFPDYKLEYQYE</sequence>
<feature type="region of interest" description="Disordered" evidence="3">
    <location>
        <begin position="1"/>
        <end position="29"/>
    </location>
</feature>
<gene>
    <name evidence="5" type="ORF">BV898_07554</name>
</gene>
<evidence type="ECO:0000256" key="1">
    <source>
        <dbReference type="ARBA" id="ARBA00005771"/>
    </source>
</evidence>
<evidence type="ECO:0000259" key="4">
    <source>
        <dbReference type="Pfam" id="PF00685"/>
    </source>
</evidence>
<proteinExistence type="inferred from homology"/>
<dbReference type="Proteomes" id="UP000192578">
    <property type="component" value="Unassembled WGS sequence"/>
</dbReference>
<organism evidence="5 6">
    <name type="scientific">Hypsibius exemplaris</name>
    <name type="common">Freshwater tardigrade</name>
    <dbReference type="NCBI Taxonomy" id="2072580"/>
    <lineage>
        <taxon>Eukaryota</taxon>
        <taxon>Metazoa</taxon>
        <taxon>Ecdysozoa</taxon>
        <taxon>Tardigrada</taxon>
        <taxon>Eutardigrada</taxon>
        <taxon>Parachela</taxon>
        <taxon>Hypsibioidea</taxon>
        <taxon>Hypsibiidae</taxon>
        <taxon>Hypsibius</taxon>
    </lineage>
</organism>
<dbReference type="EMBL" id="MTYJ01000050">
    <property type="protein sequence ID" value="OQV18351.1"/>
    <property type="molecule type" value="Genomic_DNA"/>
</dbReference>
<evidence type="ECO:0000256" key="3">
    <source>
        <dbReference type="SAM" id="MobiDB-lite"/>
    </source>
</evidence>
<dbReference type="PANTHER" id="PTHR11783">
    <property type="entry name" value="SULFOTRANSFERASE SULT"/>
    <property type="match status" value="1"/>
</dbReference>
<evidence type="ECO:0000313" key="5">
    <source>
        <dbReference type="EMBL" id="OQV18351.1"/>
    </source>
</evidence>
<reference evidence="6" key="1">
    <citation type="submission" date="2017-01" db="EMBL/GenBank/DDBJ databases">
        <title>Comparative genomics of anhydrobiosis in the tardigrade Hypsibius dujardini.</title>
        <authorList>
            <person name="Yoshida Y."/>
            <person name="Koutsovoulos G."/>
            <person name="Laetsch D."/>
            <person name="Stevens L."/>
            <person name="Kumar S."/>
            <person name="Horikawa D."/>
            <person name="Ishino K."/>
            <person name="Komine S."/>
            <person name="Tomita M."/>
            <person name="Blaxter M."/>
            <person name="Arakawa K."/>
        </authorList>
    </citation>
    <scope>NUCLEOTIDE SEQUENCE [LARGE SCALE GENOMIC DNA]</scope>
    <source>
        <strain evidence="6">Z151</strain>
    </source>
</reference>